<name>A0A167PD85_9GAMM</name>
<dbReference type="Proteomes" id="UP000076661">
    <property type="component" value="Unassembled WGS sequence"/>
</dbReference>
<proteinExistence type="predicted"/>
<comment type="caution">
    <text evidence="1">The sequence shown here is derived from an EMBL/GenBank/DDBJ whole genome shotgun (WGS) entry which is preliminary data.</text>
</comment>
<sequence>MLERIYEENWKELRIQMTDASSIPEAILALLADSEEEFEQAYWKIENHVVVQGDLYSAAAVVPKYLEEVYLRSKFKHGVSELLFQIGSGYSTDGGLMKTCFSEVIRVYKSLLANPIIQGTEFVAHLEEDLSGVIELHNDKNI</sequence>
<reference evidence="1 2" key="1">
    <citation type="submission" date="2013-07" db="EMBL/GenBank/DDBJ databases">
        <title>Comparative Genomic and Metabolomic Analysis of Twelve Strains of Pseudoalteromonas luteoviolacea.</title>
        <authorList>
            <person name="Vynne N.G."/>
            <person name="Mansson M."/>
            <person name="Gram L."/>
        </authorList>
    </citation>
    <scope>NUCLEOTIDE SEQUENCE [LARGE SCALE GENOMIC DNA]</scope>
    <source>
        <strain evidence="1 2">S4060-1</strain>
    </source>
</reference>
<evidence type="ECO:0000313" key="1">
    <source>
        <dbReference type="EMBL" id="KZN70390.1"/>
    </source>
</evidence>
<dbReference type="RefSeq" id="WP_063379530.1">
    <property type="nucleotide sequence ID" value="NZ_AUXX01000001.1"/>
</dbReference>
<accession>A0A167PD85</accession>
<organism evidence="1 2">
    <name type="scientific">Pseudoalteromonas luteoviolacea S4060-1</name>
    <dbReference type="NCBI Taxonomy" id="1365257"/>
    <lineage>
        <taxon>Bacteria</taxon>
        <taxon>Pseudomonadati</taxon>
        <taxon>Pseudomonadota</taxon>
        <taxon>Gammaproteobacteria</taxon>
        <taxon>Alteromonadales</taxon>
        <taxon>Pseudoalteromonadaceae</taxon>
        <taxon>Pseudoalteromonas</taxon>
    </lineage>
</organism>
<dbReference type="AlphaFoldDB" id="A0A167PD85"/>
<dbReference type="PATRIC" id="fig|1365257.3.peg.76"/>
<protein>
    <submittedName>
        <fullName evidence="1">Uncharacterized protein</fullName>
    </submittedName>
</protein>
<dbReference type="EMBL" id="AUXX01000001">
    <property type="protein sequence ID" value="KZN70390.1"/>
    <property type="molecule type" value="Genomic_DNA"/>
</dbReference>
<evidence type="ECO:0000313" key="2">
    <source>
        <dbReference type="Proteomes" id="UP000076661"/>
    </source>
</evidence>
<gene>
    <name evidence="1" type="ORF">N478_00370</name>
</gene>